<protein>
    <recommendedName>
        <fullName evidence="5">3-dehydroquinate synthase N-terminal domain-containing protein</fullName>
    </recommendedName>
</protein>
<organism evidence="6 7">
    <name type="scientific">Candidatus Kaiserbacteria bacterium CG10_big_fil_rev_8_21_14_0_10_56_12</name>
    <dbReference type="NCBI Taxonomy" id="1974611"/>
    <lineage>
        <taxon>Bacteria</taxon>
        <taxon>Candidatus Kaiseribacteriota</taxon>
    </lineage>
</organism>
<keyword evidence="3" id="KW-0057">Aromatic amino acid biosynthesis</keyword>
<evidence type="ECO:0000313" key="6">
    <source>
        <dbReference type="EMBL" id="PIR82944.1"/>
    </source>
</evidence>
<evidence type="ECO:0000256" key="4">
    <source>
        <dbReference type="ARBA" id="ARBA00023239"/>
    </source>
</evidence>
<dbReference type="Gene3D" id="3.40.50.1970">
    <property type="match status" value="1"/>
</dbReference>
<dbReference type="Pfam" id="PF01761">
    <property type="entry name" value="DHQ_synthase"/>
    <property type="match status" value="1"/>
</dbReference>
<comment type="caution">
    <text evidence="6">The sequence shown here is derived from an EMBL/GenBank/DDBJ whole genome shotgun (WGS) entry which is preliminary data.</text>
</comment>
<dbReference type="GO" id="GO:0003856">
    <property type="term" value="F:3-dehydroquinate synthase activity"/>
    <property type="evidence" value="ECO:0007669"/>
    <property type="project" value="TreeGrafter"/>
</dbReference>
<reference evidence="7" key="1">
    <citation type="submission" date="2017-09" db="EMBL/GenBank/DDBJ databases">
        <title>Depth-based differentiation of microbial function through sediment-hosted aquifers and enrichment of novel symbionts in the deep terrestrial subsurface.</title>
        <authorList>
            <person name="Probst A.J."/>
            <person name="Ladd B."/>
            <person name="Jarett J.K."/>
            <person name="Geller-Mcgrath D.E."/>
            <person name="Sieber C.M.K."/>
            <person name="Emerson J.B."/>
            <person name="Anantharaman K."/>
            <person name="Thomas B.C."/>
            <person name="Malmstrom R."/>
            <person name="Stieglmeier M."/>
            <person name="Klingl A."/>
            <person name="Woyke T."/>
            <person name="Ryan C.M."/>
            <person name="Banfield J.F."/>
        </authorList>
    </citation>
    <scope>NUCLEOTIDE SEQUENCE [LARGE SCALE GENOMIC DNA]</scope>
</reference>
<evidence type="ECO:0000259" key="5">
    <source>
        <dbReference type="Pfam" id="PF01761"/>
    </source>
</evidence>
<evidence type="ECO:0000313" key="7">
    <source>
        <dbReference type="Proteomes" id="UP000230179"/>
    </source>
</evidence>
<proteinExistence type="predicted"/>
<evidence type="ECO:0000256" key="2">
    <source>
        <dbReference type="ARBA" id="ARBA00023027"/>
    </source>
</evidence>
<dbReference type="AlphaFoldDB" id="A0A2H0U953"/>
<keyword evidence="2" id="KW-0520">NAD</keyword>
<dbReference type="EMBL" id="PFBL01000024">
    <property type="protein sequence ID" value="PIR82944.1"/>
    <property type="molecule type" value="Genomic_DNA"/>
</dbReference>
<dbReference type="SUPFAM" id="SSF56796">
    <property type="entry name" value="Dehydroquinate synthase-like"/>
    <property type="match status" value="1"/>
</dbReference>
<name>A0A2H0U953_9BACT</name>
<dbReference type="Proteomes" id="UP000230179">
    <property type="component" value="Unassembled WGS sequence"/>
</dbReference>
<sequence>MSQVFYDLSSLRPLVRSLQPSQTCLVTSQTLNTTLAGEIKKIPHISLVVVPDGERAKEWGQIEKLLQQFIKVKLDKGSVVIALGGGTVGDPVGFAASMYLRGVRYIHIPTTLLA</sequence>
<dbReference type="GO" id="GO:0008652">
    <property type="term" value="P:amino acid biosynthetic process"/>
    <property type="evidence" value="ECO:0007669"/>
    <property type="project" value="UniProtKB-KW"/>
</dbReference>
<keyword evidence="4" id="KW-0456">Lyase</keyword>
<evidence type="ECO:0000256" key="1">
    <source>
        <dbReference type="ARBA" id="ARBA00022605"/>
    </source>
</evidence>
<gene>
    <name evidence="6" type="ORF">COU19_03350</name>
</gene>
<dbReference type="GO" id="GO:0009073">
    <property type="term" value="P:aromatic amino acid family biosynthetic process"/>
    <property type="evidence" value="ECO:0007669"/>
    <property type="project" value="UniProtKB-KW"/>
</dbReference>
<dbReference type="PANTHER" id="PTHR43622:SF7">
    <property type="entry name" value="3-DEHYDROQUINATE SYNTHASE, CHLOROPLASTIC"/>
    <property type="match status" value="1"/>
</dbReference>
<evidence type="ECO:0000256" key="3">
    <source>
        <dbReference type="ARBA" id="ARBA00023141"/>
    </source>
</evidence>
<dbReference type="InterPro" id="IPR050071">
    <property type="entry name" value="Dehydroquinate_synthase"/>
</dbReference>
<accession>A0A2H0U953</accession>
<keyword evidence="1" id="KW-0028">Amino-acid biosynthesis</keyword>
<dbReference type="InterPro" id="IPR030960">
    <property type="entry name" value="DHQS/DOIS_N"/>
</dbReference>
<dbReference type="PANTHER" id="PTHR43622">
    <property type="entry name" value="3-DEHYDROQUINATE SYNTHASE"/>
    <property type="match status" value="1"/>
</dbReference>
<feature type="domain" description="3-dehydroquinate synthase N-terminal" evidence="5">
    <location>
        <begin position="48"/>
        <end position="114"/>
    </location>
</feature>